<evidence type="ECO:0000313" key="2">
    <source>
        <dbReference type="EMBL" id="UZP76307.1"/>
    </source>
</evidence>
<organism evidence="2">
    <name type="scientific">Paenibacillus polymyxa</name>
    <name type="common">Bacillus polymyxa</name>
    <dbReference type="NCBI Taxonomy" id="1406"/>
    <lineage>
        <taxon>Bacteria</taxon>
        <taxon>Bacillati</taxon>
        <taxon>Bacillota</taxon>
        <taxon>Bacilli</taxon>
        <taxon>Bacillales</taxon>
        <taxon>Paenibacillaceae</taxon>
        <taxon>Paenibacillus</taxon>
    </lineage>
</organism>
<feature type="transmembrane region" description="Helical" evidence="1">
    <location>
        <begin position="300"/>
        <end position="318"/>
    </location>
</feature>
<evidence type="ECO:0000256" key="1">
    <source>
        <dbReference type="SAM" id="Phobius"/>
    </source>
</evidence>
<feature type="transmembrane region" description="Helical" evidence="1">
    <location>
        <begin position="238"/>
        <end position="256"/>
    </location>
</feature>
<dbReference type="AlphaFoldDB" id="A0AAE9PR83"/>
<dbReference type="EMBL" id="CP097770">
    <property type="protein sequence ID" value="UZP76307.1"/>
    <property type="molecule type" value="Genomic_DNA"/>
</dbReference>
<sequence>MRNNKYVKVLQLGMQNEMEYRANYWLQMAGFMLPIMTQIFLWLAVFGSSGQARVLGYSLPEMLVYVVMAGVTGKLIATGFEYEIATDIKEGGLAKFMVQPVHYFAYRFCRFIGGKVIQSAVVLLAAAILLLCLSLEGQISFGLSYILLYILALPGALVLNFVVYYALSGIAFWVTESAGLFYTLSLVIYVASGTVFPLTIFGDVLARLFSLLPFSYTVFFPVNALTGKLTLLEAAKGIGVQWLWIVVLAAVSRWVWQAGVKRFVSVGVNMKNVFRNVRRYIRLYWKFVQFSVMSQMEYRINFITAFLVETAYLLIKLLYASVPYRAGTDINGWSPDAILLYIGVFTMMSGFYSGLFYSNFTSLPDKIRTGSLDVLMTKPVSLQFMVTLRQFELGYTVPNVIGGGIMTGIGWYRLGLPFNFETAGGFSVLLGCGVLTTYSVFLLPQLLAFWIIRTNGVTELSNSIFETNYVPMAVYSNLIQRIGLFVLPVFVICNFPPMFILGKMDTGLVVWAFLAPLWLLAIIRLIWQFALRDYTSASQ</sequence>
<feature type="transmembrane region" description="Helical" evidence="1">
    <location>
        <begin position="393"/>
        <end position="414"/>
    </location>
</feature>
<name>A0AAE9PR83_PAEPO</name>
<feature type="transmembrane region" description="Helical" evidence="1">
    <location>
        <begin position="508"/>
        <end position="527"/>
    </location>
</feature>
<proteinExistence type="predicted"/>
<feature type="transmembrane region" description="Helical" evidence="1">
    <location>
        <begin position="116"/>
        <end position="135"/>
    </location>
</feature>
<dbReference type="PANTHER" id="PTHR36833">
    <property type="entry name" value="SLR0610 PROTEIN-RELATED"/>
    <property type="match status" value="1"/>
</dbReference>
<gene>
    <name evidence="2" type="ORF">MF626_07270</name>
</gene>
<feature type="transmembrane region" description="Helical" evidence="1">
    <location>
        <begin position="24"/>
        <end position="45"/>
    </location>
</feature>
<reference evidence="2" key="1">
    <citation type="submission" date="2022-11" db="EMBL/GenBank/DDBJ databases">
        <authorList>
            <person name="Vasilchenko N.G."/>
            <person name="Prazdnova E.V."/>
            <person name="Gorovtsov A.V."/>
            <person name="Chistyakov V.A."/>
            <person name="Pak M.L."/>
        </authorList>
    </citation>
    <scope>NUCLEOTIDE SEQUENCE</scope>
    <source>
        <strain evidence="2">R 4.5</strain>
    </source>
</reference>
<dbReference type="Pfam" id="PF06182">
    <property type="entry name" value="ABC2_membrane_6"/>
    <property type="match status" value="2"/>
</dbReference>
<feature type="transmembrane region" description="Helical" evidence="1">
    <location>
        <begin position="147"/>
        <end position="174"/>
    </location>
</feature>
<feature type="transmembrane region" description="Helical" evidence="1">
    <location>
        <begin position="208"/>
        <end position="226"/>
    </location>
</feature>
<feature type="transmembrane region" description="Helical" evidence="1">
    <location>
        <begin position="338"/>
        <end position="358"/>
    </location>
</feature>
<keyword evidence="1" id="KW-1133">Transmembrane helix</keyword>
<dbReference type="PANTHER" id="PTHR36833:SF2">
    <property type="entry name" value="SLR0610 PROTEIN"/>
    <property type="match status" value="1"/>
</dbReference>
<feature type="transmembrane region" description="Helical" evidence="1">
    <location>
        <begin position="426"/>
        <end position="452"/>
    </location>
</feature>
<keyword evidence="1" id="KW-0472">Membrane</keyword>
<keyword evidence="1" id="KW-0812">Transmembrane</keyword>
<feature type="transmembrane region" description="Helical" evidence="1">
    <location>
        <begin position="482"/>
        <end position="502"/>
    </location>
</feature>
<dbReference type="InterPro" id="IPR010390">
    <property type="entry name" value="ABC-2_transporter-like"/>
</dbReference>
<feature type="transmembrane region" description="Helical" evidence="1">
    <location>
        <begin position="180"/>
        <end position="201"/>
    </location>
</feature>
<protein>
    <submittedName>
        <fullName evidence="2">ABC-2 family transporter protein</fullName>
    </submittedName>
</protein>
<accession>A0AAE9PR83</accession>